<protein>
    <recommendedName>
        <fullName evidence="4">Alpha/beta hydrolase</fullName>
    </recommendedName>
</protein>
<accession>A0A4P7GHG1</accession>
<dbReference type="InterPro" id="IPR029058">
    <property type="entry name" value="AB_hydrolase_fold"/>
</dbReference>
<sequence>MVPAAAGWVATWTSPGPLPLTGATPVVVRDGVPVGTVTLTRDSVSVTTARRPDPRTLDVLLGERVLDRSDDPDAGLRGPVPAAAPPLDLGPAYDVDPGVAGPYATVTEEYDEGTLPFPGFPSPMEVRGHVVRPADGEVAGDRPLVLFLHGRHSVCYSPDGGGGGGWPCGPDELPIPSHLGYDYLQQTLASQGFVTVSIDANAINGLDYRSADGGADARSLLVRHHLDLWAGWSASGTYAVDTDNVVLVGHSRGGEGVNRAAQDLGSDPDITLSGLVYIAPTNFATQTASYLPAVTLLPGCDGDVSDLQGQSFVDVARDVTTDDTALKSSVLIPYANHNYFNTEWTPGLSQAPSWDDSYGEGVCGRGTPTRLTKREQQAAGTAYVGGAVWLMTGHEPDALDLFDGTLGHVASTGDNPARSHAVNGGRAMRALGGRGTSAATPTPAVDASARVCVAASGQGAAGCGGRSRLSSPSWASWPSPGQQLSRQLHLTWDQTGGSGGLAFGTPLDLTASPALDLRVISDVREGRSAVRVRVSDADGRSVEVDPLDGRRLDRFGATTDRRTAVGYAQSIRVPTQALTGIDPSRVTEVELVGASPTGGLFLLDVAAVPATLPPPPSQRIPTIEMGRLTVPEGDGDGTEQVDVPFTVHGTLTRPAVFAVTVMDPEAWLEQPEPQLVQLAPGEAGGTLAVTYESDTRDDVRLRSLLLDARPVSDVMPSSSLGELRIRDDDPTPTLTLEPAARTITEGERAAWVIRASAASDRYYSLQLRFVEAPGQDVAEVGDLNARWAMRHFGPVPPGRELGGYRTRIPTFLAAGRLTRRVRIPVRTDGVREGVEVIRAEVRGVYSSRRLGVIGTETIRVRDAR</sequence>
<gene>
    <name evidence="2" type="ORF">EXE57_02880</name>
</gene>
<dbReference type="OrthoDB" id="6646510at2"/>
<dbReference type="Gene3D" id="3.40.50.1820">
    <property type="entry name" value="alpha/beta hydrolase"/>
    <property type="match status" value="1"/>
</dbReference>
<name>A0A4P7GHG1_9ACTN</name>
<dbReference type="Proteomes" id="UP000294894">
    <property type="component" value="Chromosome"/>
</dbReference>
<evidence type="ECO:0008006" key="4">
    <source>
        <dbReference type="Google" id="ProtNLM"/>
    </source>
</evidence>
<reference evidence="2 3" key="1">
    <citation type="submission" date="2019-03" db="EMBL/GenBank/DDBJ databases">
        <title>Three New Species of Nocardioides, Nocardioides euryhalodurans sp. nov., Nocardioides seonyuensis sp. nov. and Nocardioides eburneoflavus sp. nov., Iolated from Soil.</title>
        <authorList>
            <person name="Roh S.G."/>
            <person name="Lee C."/>
            <person name="Kim M.-K."/>
            <person name="Kim S.B."/>
        </authorList>
    </citation>
    <scope>NUCLEOTIDE SEQUENCE [LARGE SCALE GENOMIC DNA]</scope>
    <source>
        <strain evidence="2 3">MMS17-SY117</strain>
    </source>
</reference>
<feature type="compositionally biased region" description="Low complexity" evidence="1">
    <location>
        <begin position="466"/>
        <end position="480"/>
    </location>
</feature>
<dbReference type="RefSeq" id="WP_135073837.1">
    <property type="nucleotide sequence ID" value="NZ_CP038267.1"/>
</dbReference>
<keyword evidence="3" id="KW-1185">Reference proteome</keyword>
<feature type="compositionally biased region" description="Low complexity" evidence="1">
    <location>
        <begin position="78"/>
        <end position="89"/>
    </location>
</feature>
<proteinExistence type="predicted"/>
<dbReference type="AlphaFoldDB" id="A0A4P7GHG1"/>
<organism evidence="2 3">
    <name type="scientific">Nocardioides euryhalodurans</name>
    <dbReference type="NCBI Taxonomy" id="2518370"/>
    <lineage>
        <taxon>Bacteria</taxon>
        <taxon>Bacillati</taxon>
        <taxon>Actinomycetota</taxon>
        <taxon>Actinomycetes</taxon>
        <taxon>Propionibacteriales</taxon>
        <taxon>Nocardioidaceae</taxon>
        <taxon>Nocardioides</taxon>
    </lineage>
</organism>
<evidence type="ECO:0000313" key="3">
    <source>
        <dbReference type="Proteomes" id="UP000294894"/>
    </source>
</evidence>
<dbReference type="SUPFAM" id="SSF53474">
    <property type="entry name" value="alpha/beta-Hydrolases"/>
    <property type="match status" value="1"/>
</dbReference>
<evidence type="ECO:0000256" key="1">
    <source>
        <dbReference type="SAM" id="MobiDB-lite"/>
    </source>
</evidence>
<feature type="region of interest" description="Disordered" evidence="1">
    <location>
        <begin position="68"/>
        <end position="89"/>
    </location>
</feature>
<feature type="region of interest" description="Disordered" evidence="1">
    <location>
        <begin position="459"/>
        <end position="481"/>
    </location>
</feature>
<dbReference type="EMBL" id="CP038267">
    <property type="protein sequence ID" value="QBR91330.1"/>
    <property type="molecule type" value="Genomic_DNA"/>
</dbReference>
<evidence type="ECO:0000313" key="2">
    <source>
        <dbReference type="EMBL" id="QBR91330.1"/>
    </source>
</evidence>
<dbReference type="KEGG" id="noy:EXE57_02880"/>